<comment type="subcellular location">
    <subcellularLocation>
        <location evidence="1">Cell membrane</location>
        <topology evidence="1">Multi-pass membrane protein</topology>
    </subcellularLocation>
</comment>
<dbReference type="EMBL" id="VIWO01000002">
    <property type="protein sequence ID" value="TWF42524.1"/>
    <property type="molecule type" value="Genomic_DNA"/>
</dbReference>
<dbReference type="SUPFAM" id="SSF90123">
    <property type="entry name" value="ABC transporter transmembrane region"/>
    <property type="match status" value="1"/>
</dbReference>
<dbReference type="PANTHER" id="PTHR24221">
    <property type="entry name" value="ATP-BINDING CASSETTE SUB-FAMILY B"/>
    <property type="match status" value="1"/>
</dbReference>
<organism evidence="10 11">
    <name type="scientific">Chitinophaga polysaccharea</name>
    <dbReference type="NCBI Taxonomy" id="1293035"/>
    <lineage>
        <taxon>Bacteria</taxon>
        <taxon>Pseudomonadati</taxon>
        <taxon>Bacteroidota</taxon>
        <taxon>Chitinophagia</taxon>
        <taxon>Chitinophagales</taxon>
        <taxon>Chitinophagaceae</taxon>
        <taxon>Chitinophaga</taxon>
    </lineage>
</organism>
<dbReference type="GO" id="GO:0015833">
    <property type="term" value="P:peptide transport"/>
    <property type="evidence" value="ECO:0007669"/>
    <property type="project" value="InterPro"/>
</dbReference>
<keyword evidence="2 7" id="KW-0812">Transmembrane</keyword>
<dbReference type="InterPro" id="IPR003593">
    <property type="entry name" value="AAA+_ATPase"/>
</dbReference>
<dbReference type="InterPro" id="IPR036640">
    <property type="entry name" value="ABC1_TM_sf"/>
</dbReference>
<dbReference type="GO" id="GO:0016887">
    <property type="term" value="F:ATP hydrolysis activity"/>
    <property type="evidence" value="ECO:0007669"/>
    <property type="project" value="InterPro"/>
</dbReference>
<name>A0A561PWM4_9BACT</name>
<evidence type="ECO:0000259" key="8">
    <source>
        <dbReference type="PROSITE" id="PS50893"/>
    </source>
</evidence>
<dbReference type="SMART" id="SM00382">
    <property type="entry name" value="AAA"/>
    <property type="match status" value="1"/>
</dbReference>
<sequence>MNKASLILTGITIFLTTAAVAYLGFIVAGVIRQQRSFKNFRWPGTFLAGLLFLLPLLVGIYLLPQVMTPMVPNEATVPLELWAAGSLIFSYLVFFIGHFFPHRNKYYNPGAKLVFISLLPSMANAGIIFIITTYLNSNGDKLYYLVFYFILCVYLYVATNKIIKEQVLDISKTVILDLNKLIISKVFNTSFRDFEKIRKGSLFAVLNEDIERITVFCNNAVNLYTAGITVILVLIYLLTINPWAVLLLFVVLAVILSIHYSMGIKTAKHFHRASELREVYMDQLLGLSNGFRELIMHQVKRRDYRQELDASCTNYNEVIHQAYKKYINRTMVSDMAFILSIGISCFLLPAIFHLDMKVVTAYIMGALFLWGPLNMIVKSVPEVVGIKVAWKRIQQFMGANSINSEEAIRQLIEQDSFVIEKYSNREVDSITAEEVLFEYSSEQAPDEKYFVGPLNFEARKGEITFVVGGNGSGKTTLAKLLAGLYVPGRGKVKINDKVVPGRELGEYFSVIFSDFYLFRKVYTETGVSKKNTEALISLFRLNGKVTVDNNTFSTLNLSRGQTKRLALLQCWLENRPIFLFDECAADQDPEFKEFFYLELLPRMKQQQKIVIVITHDDRYFNVADSIFKMEMGQLVCLNDKVM</sequence>
<dbReference type="PROSITE" id="PS50893">
    <property type="entry name" value="ABC_TRANSPORTER_2"/>
    <property type="match status" value="1"/>
</dbReference>
<keyword evidence="11" id="KW-1185">Reference proteome</keyword>
<feature type="transmembrane region" description="Helical" evidence="7">
    <location>
        <begin position="42"/>
        <end position="62"/>
    </location>
</feature>
<feature type="transmembrane region" description="Helical" evidence="7">
    <location>
        <begin position="358"/>
        <end position="377"/>
    </location>
</feature>
<feature type="transmembrane region" description="Helical" evidence="7">
    <location>
        <begin position="331"/>
        <end position="352"/>
    </location>
</feature>
<dbReference type="Gene3D" id="1.20.1560.10">
    <property type="entry name" value="ABC transporter type 1, transmembrane domain"/>
    <property type="match status" value="1"/>
</dbReference>
<evidence type="ECO:0000256" key="4">
    <source>
        <dbReference type="ARBA" id="ARBA00022840"/>
    </source>
</evidence>
<keyword evidence="4" id="KW-0067">ATP-binding</keyword>
<feature type="domain" description="ABC transmembrane type-1" evidence="9">
    <location>
        <begin position="170"/>
        <end position="385"/>
    </location>
</feature>
<dbReference type="InterPro" id="IPR003439">
    <property type="entry name" value="ABC_transporter-like_ATP-bd"/>
</dbReference>
<keyword evidence="6 7" id="KW-0472">Membrane</keyword>
<feature type="domain" description="ABC transporter" evidence="8">
    <location>
        <begin position="430"/>
        <end position="641"/>
    </location>
</feature>
<dbReference type="SUPFAM" id="SSF52540">
    <property type="entry name" value="P-loop containing nucleoside triphosphate hydrolases"/>
    <property type="match status" value="1"/>
</dbReference>
<dbReference type="GO" id="GO:0140359">
    <property type="term" value="F:ABC-type transporter activity"/>
    <property type="evidence" value="ECO:0007669"/>
    <property type="project" value="InterPro"/>
</dbReference>
<feature type="transmembrane region" description="Helical" evidence="7">
    <location>
        <begin position="141"/>
        <end position="158"/>
    </location>
</feature>
<evidence type="ECO:0000256" key="2">
    <source>
        <dbReference type="ARBA" id="ARBA00022692"/>
    </source>
</evidence>
<keyword evidence="3" id="KW-0547">Nucleotide-binding</keyword>
<protein>
    <submittedName>
        <fullName evidence="10">Cyclic peptide transporter</fullName>
    </submittedName>
</protein>
<evidence type="ECO:0000256" key="6">
    <source>
        <dbReference type="ARBA" id="ARBA00023136"/>
    </source>
</evidence>
<reference evidence="10 11" key="1">
    <citation type="submission" date="2019-06" db="EMBL/GenBank/DDBJ databases">
        <title>Sorghum-associated microbial communities from plants grown in Nebraska, USA.</title>
        <authorList>
            <person name="Schachtman D."/>
        </authorList>
    </citation>
    <scope>NUCLEOTIDE SEQUENCE [LARGE SCALE GENOMIC DNA]</scope>
    <source>
        <strain evidence="10 11">1209</strain>
    </source>
</reference>
<dbReference type="GO" id="GO:0005524">
    <property type="term" value="F:ATP binding"/>
    <property type="evidence" value="ECO:0007669"/>
    <property type="project" value="UniProtKB-KW"/>
</dbReference>
<feature type="transmembrane region" description="Helical" evidence="7">
    <location>
        <begin position="82"/>
        <end position="101"/>
    </location>
</feature>
<evidence type="ECO:0000256" key="5">
    <source>
        <dbReference type="ARBA" id="ARBA00022989"/>
    </source>
</evidence>
<evidence type="ECO:0000256" key="3">
    <source>
        <dbReference type="ARBA" id="ARBA00022741"/>
    </source>
</evidence>
<dbReference type="AlphaFoldDB" id="A0A561PWM4"/>
<gene>
    <name evidence="10" type="ORF">FHW36_102282</name>
</gene>
<dbReference type="NCBIfam" id="TIGR01194">
    <property type="entry name" value="cyc_pep_trnsptr"/>
    <property type="match status" value="1"/>
</dbReference>
<dbReference type="InterPro" id="IPR005898">
    <property type="entry name" value="Cyc_pep_transpt_SyrD/YojI"/>
</dbReference>
<dbReference type="GO" id="GO:0005886">
    <property type="term" value="C:plasma membrane"/>
    <property type="evidence" value="ECO:0007669"/>
    <property type="project" value="UniProtKB-SubCell"/>
</dbReference>
<evidence type="ECO:0000313" key="10">
    <source>
        <dbReference type="EMBL" id="TWF42524.1"/>
    </source>
</evidence>
<dbReference type="Gene3D" id="3.40.50.300">
    <property type="entry name" value="P-loop containing nucleotide triphosphate hydrolases"/>
    <property type="match status" value="1"/>
</dbReference>
<accession>A0A561PWM4</accession>
<feature type="transmembrane region" description="Helical" evidence="7">
    <location>
        <begin position="221"/>
        <end position="238"/>
    </location>
</feature>
<dbReference type="Pfam" id="PF00005">
    <property type="entry name" value="ABC_tran"/>
    <property type="match status" value="1"/>
</dbReference>
<evidence type="ECO:0000313" key="11">
    <source>
        <dbReference type="Proteomes" id="UP000320811"/>
    </source>
</evidence>
<dbReference type="Proteomes" id="UP000320811">
    <property type="component" value="Unassembled WGS sequence"/>
</dbReference>
<comment type="caution">
    <text evidence="10">The sequence shown here is derived from an EMBL/GenBank/DDBJ whole genome shotgun (WGS) entry which is preliminary data.</text>
</comment>
<dbReference type="InterPro" id="IPR027417">
    <property type="entry name" value="P-loop_NTPase"/>
</dbReference>
<dbReference type="InterPro" id="IPR039421">
    <property type="entry name" value="Type_1_exporter"/>
</dbReference>
<dbReference type="PROSITE" id="PS50929">
    <property type="entry name" value="ABC_TM1F"/>
    <property type="match status" value="1"/>
</dbReference>
<dbReference type="OrthoDB" id="1522765at2"/>
<evidence type="ECO:0000256" key="1">
    <source>
        <dbReference type="ARBA" id="ARBA00004651"/>
    </source>
</evidence>
<dbReference type="InterPro" id="IPR011527">
    <property type="entry name" value="ABC1_TM_dom"/>
</dbReference>
<feature type="transmembrane region" description="Helical" evidence="7">
    <location>
        <begin position="6"/>
        <end position="30"/>
    </location>
</feature>
<evidence type="ECO:0000256" key="7">
    <source>
        <dbReference type="SAM" id="Phobius"/>
    </source>
</evidence>
<dbReference type="PANTHER" id="PTHR24221:SF654">
    <property type="entry name" value="ATP-BINDING CASSETTE SUB-FAMILY B MEMBER 6"/>
    <property type="match status" value="1"/>
</dbReference>
<dbReference type="GO" id="GO:1904680">
    <property type="term" value="F:peptide transmembrane transporter activity"/>
    <property type="evidence" value="ECO:0007669"/>
    <property type="project" value="InterPro"/>
</dbReference>
<proteinExistence type="predicted"/>
<evidence type="ECO:0000259" key="9">
    <source>
        <dbReference type="PROSITE" id="PS50929"/>
    </source>
</evidence>
<dbReference type="GO" id="GO:0034040">
    <property type="term" value="F:ATPase-coupled lipid transmembrane transporter activity"/>
    <property type="evidence" value="ECO:0007669"/>
    <property type="project" value="TreeGrafter"/>
</dbReference>
<feature type="transmembrane region" description="Helical" evidence="7">
    <location>
        <begin position="113"/>
        <end position="135"/>
    </location>
</feature>
<keyword evidence="5 7" id="KW-1133">Transmembrane helix</keyword>
<dbReference type="RefSeq" id="WP_145666199.1">
    <property type="nucleotide sequence ID" value="NZ_VIWO01000002.1"/>
</dbReference>
<feature type="transmembrane region" description="Helical" evidence="7">
    <location>
        <begin position="244"/>
        <end position="262"/>
    </location>
</feature>